<protein>
    <recommendedName>
        <fullName evidence="7">Vitellogenin domain-containing protein</fullName>
    </recommendedName>
</protein>
<dbReference type="InterPro" id="IPR001747">
    <property type="entry name" value="Vitellogenin_N"/>
</dbReference>
<evidence type="ECO:0000256" key="2">
    <source>
        <dbReference type="ARBA" id="ARBA00022761"/>
    </source>
</evidence>
<dbReference type="InterPro" id="IPR050733">
    <property type="entry name" value="Vitellogenin/Apolipophorin"/>
</dbReference>
<keyword evidence="2" id="KW-0758">Storage protein</keyword>
<organism evidence="8 9">
    <name type="scientific">Geodia barretti</name>
    <name type="common">Barrett's horny sponge</name>
    <dbReference type="NCBI Taxonomy" id="519541"/>
    <lineage>
        <taxon>Eukaryota</taxon>
        <taxon>Metazoa</taxon>
        <taxon>Porifera</taxon>
        <taxon>Demospongiae</taxon>
        <taxon>Heteroscleromorpha</taxon>
        <taxon>Tetractinellida</taxon>
        <taxon>Astrophorina</taxon>
        <taxon>Geodiidae</taxon>
        <taxon>Geodia</taxon>
    </lineage>
</organism>
<evidence type="ECO:0000313" key="9">
    <source>
        <dbReference type="Proteomes" id="UP001174909"/>
    </source>
</evidence>
<dbReference type="Gene3D" id="2.30.230.10">
    <property type="entry name" value="Lipovitellin, beta-sheet shell regions, chain A"/>
    <property type="match status" value="1"/>
</dbReference>
<evidence type="ECO:0000313" key="8">
    <source>
        <dbReference type="EMBL" id="CAI8028450.1"/>
    </source>
</evidence>
<dbReference type="EMBL" id="CASHTH010002335">
    <property type="protein sequence ID" value="CAI8028450.1"/>
    <property type="molecule type" value="Genomic_DNA"/>
</dbReference>
<dbReference type="InterPro" id="IPR015819">
    <property type="entry name" value="Lipid_transp_b-sht_shell"/>
</dbReference>
<dbReference type="Proteomes" id="UP001174909">
    <property type="component" value="Unassembled WGS sequence"/>
</dbReference>
<keyword evidence="6" id="KW-0472">Membrane</keyword>
<feature type="domain" description="Vitellogenin" evidence="7">
    <location>
        <begin position="68"/>
        <end position="597"/>
    </location>
</feature>
<dbReference type="Pfam" id="PF01347">
    <property type="entry name" value="Vitellogenin_N"/>
    <property type="match status" value="1"/>
</dbReference>
<name>A0AA35WVS4_GEOBA</name>
<dbReference type="SUPFAM" id="SSF48431">
    <property type="entry name" value="Lipovitellin-phosvitin complex, superhelical domain"/>
    <property type="match status" value="1"/>
</dbReference>
<dbReference type="InterPro" id="IPR011030">
    <property type="entry name" value="Lipovitellin_superhlx_dom"/>
</dbReference>
<dbReference type="SUPFAM" id="SSF56968">
    <property type="entry name" value="Lipovitellin-phosvitin complex, beta-sheet shell regions"/>
    <property type="match status" value="1"/>
</dbReference>
<keyword evidence="1" id="KW-0732">Signal</keyword>
<dbReference type="SMART" id="SM00638">
    <property type="entry name" value="LPD_N"/>
    <property type="match status" value="1"/>
</dbReference>
<reference evidence="8" key="1">
    <citation type="submission" date="2023-03" db="EMBL/GenBank/DDBJ databases">
        <authorList>
            <person name="Steffen K."/>
            <person name="Cardenas P."/>
        </authorList>
    </citation>
    <scope>NUCLEOTIDE SEQUENCE</scope>
</reference>
<dbReference type="Gene3D" id="1.25.10.20">
    <property type="entry name" value="Vitellinogen, superhelical"/>
    <property type="match status" value="1"/>
</dbReference>
<evidence type="ECO:0000256" key="4">
    <source>
        <dbReference type="ARBA" id="ARBA00023180"/>
    </source>
</evidence>
<dbReference type="InterPro" id="IPR015816">
    <property type="entry name" value="Vitellinogen_b-sht_N"/>
</dbReference>
<dbReference type="GO" id="GO:0005319">
    <property type="term" value="F:lipid transporter activity"/>
    <property type="evidence" value="ECO:0007669"/>
    <property type="project" value="InterPro"/>
</dbReference>
<keyword evidence="3" id="KW-1015">Disulfide bond</keyword>
<evidence type="ECO:0000256" key="5">
    <source>
        <dbReference type="SAM" id="MobiDB-lite"/>
    </source>
</evidence>
<evidence type="ECO:0000256" key="1">
    <source>
        <dbReference type="ARBA" id="ARBA00022729"/>
    </source>
</evidence>
<sequence>MECAASGYKKAGPHAGPTPLLLAPNKNPSLLIVMDYARAVTIVVLVVSSGLVSCTAQLHYSRSSSNSFKDDQVCEYKYSMEMGQFRHMDKPISIEANVEIICESSGFYGPNTATRYCMTVTDVRGSFLNFTENGATEPEHYEMMKNYTVEYLSGVFCFVQTSDGKVVSVFHPRTEDAKVTNFKKGIASAFQTNFKGTGQEIETDPQSQHHSHYSYSAGQGGKSKIHRTVTSEDVLEYSSGVHTRDVQLREEDDIEYRDGRLFRSSGNMYLSVDKETHSSGQGSGGMDEFADVVTARGSFDMELNECRTVRQTRRRRAVQQHLDGRFSLEEGLMATYDESKVEIETLENLRQNFKTSEQVTRALRNTNSSKTFSMLEKVMVLERKYRPEGVSVTQIVLNYLRKIKTLEPEEYVAQRVNIYSLLSSEGSRRAETALIEQLDETDLSDAERRVVMLAIALLPTPSSQVIQTIEDTITETTSSLLLVYGSLVANAAPDQEMKMVTFLTDRLTENNTDTLIHVLHALGNTKSSLAIEHIIPYVHYHDKDVRLTAVSALRFFTGLPIVQQEFVSILHKESSDYLVEAIIQALGNGYNYDEDIELDSDLVRCLVQVTNDLRNNDLQNELNHLFNKMGVPTSSSADLMDNRNMSRQRRDTQRWDSTASEYNIIASASQRANDVANYPYHRGYLWSTTIGQNSGEYPIYLQAAAGLFAGANIDQCDLKMFGKAIVDVHVLGRESNILTIEGRNDRIYVLFAGDIVFDINPPDSYSNQLPGYQRLLFSTSYTFYVYGVPITLGFDVHVSIGTNIDISVQQGVSNDIEASATIAPYVSASFDGSLTISALVAQVGVSVTASIPYGITLRATFHVCTPADSDVNNFACVEASHGWQEIDITFAAFYQLPDIFSFGYGDQIRWDSLTFTYTIPAEQGKTIYSDCAVASPATRVPPTSVVTSAASTEPASAASTDPTSGAAASSAVATLMPPFIVSFLLMFPLLVYLG</sequence>
<evidence type="ECO:0000256" key="6">
    <source>
        <dbReference type="SAM" id="Phobius"/>
    </source>
</evidence>
<comment type="caution">
    <text evidence="8">The sequence shown here is derived from an EMBL/GenBank/DDBJ whole genome shotgun (WGS) entry which is preliminary data.</text>
</comment>
<evidence type="ECO:0000256" key="3">
    <source>
        <dbReference type="ARBA" id="ARBA00023157"/>
    </source>
</evidence>
<keyword evidence="6" id="KW-1133">Transmembrane helix</keyword>
<feature type="region of interest" description="Disordered" evidence="5">
    <location>
        <begin position="201"/>
        <end position="224"/>
    </location>
</feature>
<gene>
    <name evidence="8" type="ORF">GBAR_LOCUS16227</name>
</gene>
<dbReference type="PANTHER" id="PTHR23345:SF15">
    <property type="entry name" value="VITELLOGENIN 1-RELATED"/>
    <property type="match status" value="1"/>
</dbReference>
<keyword evidence="9" id="KW-1185">Reference proteome</keyword>
<keyword evidence="6" id="KW-0812">Transmembrane</keyword>
<dbReference type="PANTHER" id="PTHR23345">
    <property type="entry name" value="VITELLOGENIN-RELATED"/>
    <property type="match status" value="1"/>
</dbReference>
<feature type="transmembrane region" description="Helical" evidence="6">
    <location>
        <begin position="975"/>
        <end position="993"/>
    </location>
</feature>
<accession>A0AA35WVS4</accession>
<evidence type="ECO:0000259" key="7">
    <source>
        <dbReference type="SMART" id="SM00638"/>
    </source>
</evidence>
<keyword evidence="4" id="KW-0325">Glycoprotein</keyword>
<dbReference type="AlphaFoldDB" id="A0AA35WVS4"/>
<proteinExistence type="predicted"/>